<protein>
    <submittedName>
        <fullName evidence="2">Uncharacterized protein</fullName>
    </submittedName>
</protein>
<gene>
    <name evidence="2" type="ORF">CYCCA115_LOCUS11227</name>
</gene>
<comment type="caution">
    <text evidence="2">The sequence shown here is derived from an EMBL/GenBank/DDBJ whole genome shotgun (WGS) entry which is preliminary data.</text>
</comment>
<evidence type="ECO:0000256" key="1">
    <source>
        <dbReference type="SAM" id="MobiDB-lite"/>
    </source>
</evidence>
<proteinExistence type="predicted"/>
<feature type="region of interest" description="Disordered" evidence="1">
    <location>
        <begin position="1"/>
        <end position="22"/>
    </location>
</feature>
<dbReference type="Proteomes" id="UP001295423">
    <property type="component" value="Unassembled WGS sequence"/>
</dbReference>
<sequence length="327" mass="37503">MKKFISQKRPGEAPEGGGRRKKTRVLESQFDQVWVDPSADVSTPKPCQGIRITKDTAQKYRANMAYFFSKRIRDKARDTAKVVEEKFSEESLNSFFTNKENIRFTKDQSTAFNEFIDSYAPADTSQYELDTVGEGVFVFWSKECTRFIDMSSSTSRRKRCKACVTVDSLIYHDIERSRPLGIDGAVPKDTQYAVIQQHPTTVVKALEQRRDKVRTVKLEILKLARKSQESELHKHAGCSTHELEEGVLKAFKVANKNIDVYLGKSKEIKDDQVGKAQVKNLWEVHMEHLQKLKERGGKMRGVRFHPELLNYAILILAKTSQSVYTEL</sequence>
<keyword evidence="3" id="KW-1185">Reference proteome</keyword>
<evidence type="ECO:0000313" key="2">
    <source>
        <dbReference type="EMBL" id="CAJ1947615.1"/>
    </source>
</evidence>
<dbReference type="EMBL" id="CAKOGP040001735">
    <property type="protein sequence ID" value="CAJ1947615.1"/>
    <property type="molecule type" value="Genomic_DNA"/>
</dbReference>
<accession>A0AAD2FNV3</accession>
<evidence type="ECO:0000313" key="3">
    <source>
        <dbReference type="Proteomes" id="UP001295423"/>
    </source>
</evidence>
<reference evidence="2" key="1">
    <citation type="submission" date="2023-08" db="EMBL/GenBank/DDBJ databases">
        <authorList>
            <person name="Audoor S."/>
            <person name="Bilcke G."/>
        </authorList>
    </citation>
    <scope>NUCLEOTIDE SEQUENCE</scope>
</reference>
<dbReference type="AlphaFoldDB" id="A0AAD2FNV3"/>
<name>A0AAD2FNV3_9STRA</name>
<organism evidence="2 3">
    <name type="scientific">Cylindrotheca closterium</name>
    <dbReference type="NCBI Taxonomy" id="2856"/>
    <lineage>
        <taxon>Eukaryota</taxon>
        <taxon>Sar</taxon>
        <taxon>Stramenopiles</taxon>
        <taxon>Ochrophyta</taxon>
        <taxon>Bacillariophyta</taxon>
        <taxon>Bacillariophyceae</taxon>
        <taxon>Bacillariophycidae</taxon>
        <taxon>Bacillariales</taxon>
        <taxon>Bacillariaceae</taxon>
        <taxon>Cylindrotheca</taxon>
    </lineage>
</organism>